<evidence type="ECO:0000313" key="11">
    <source>
        <dbReference type="Proteomes" id="UP000274358"/>
    </source>
</evidence>
<evidence type="ECO:0000256" key="6">
    <source>
        <dbReference type="ARBA" id="ARBA00022989"/>
    </source>
</evidence>
<evidence type="ECO:0000256" key="5">
    <source>
        <dbReference type="ARBA" id="ARBA00022692"/>
    </source>
</evidence>
<evidence type="ECO:0000256" key="4">
    <source>
        <dbReference type="ARBA" id="ARBA00022679"/>
    </source>
</evidence>
<feature type="transmembrane region" description="Helical" evidence="8">
    <location>
        <begin position="378"/>
        <end position="398"/>
    </location>
</feature>
<keyword evidence="2" id="KW-1003">Cell membrane</keyword>
<evidence type="ECO:0000256" key="3">
    <source>
        <dbReference type="ARBA" id="ARBA00022676"/>
    </source>
</evidence>
<name>A0A3S0WUG4_9GAMM</name>
<keyword evidence="4" id="KW-0808">Transferase</keyword>
<feature type="transmembrane region" description="Helical" evidence="8">
    <location>
        <begin position="135"/>
        <end position="154"/>
    </location>
</feature>
<evidence type="ECO:0000313" key="10">
    <source>
        <dbReference type="EMBL" id="RUL73095.1"/>
    </source>
</evidence>
<proteinExistence type="predicted"/>
<feature type="transmembrane region" description="Helical" evidence="8">
    <location>
        <begin position="329"/>
        <end position="348"/>
    </location>
</feature>
<dbReference type="GO" id="GO:0016763">
    <property type="term" value="F:pentosyltransferase activity"/>
    <property type="evidence" value="ECO:0007669"/>
    <property type="project" value="TreeGrafter"/>
</dbReference>
<keyword evidence="6 8" id="KW-1133">Transmembrane helix</keyword>
<evidence type="ECO:0000256" key="1">
    <source>
        <dbReference type="ARBA" id="ARBA00004651"/>
    </source>
</evidence>
<dbReference type="PANTHER" id="PTHR33908:SF11">
    <property type="entry name" value="MEMBRANE PROTEIN"/>
    <property type="match status" value="1"/>
</dbReference>
<feature type="transmembrane region" description="Helical" evidence="8">
    <location>
        <begin position="108"/>
        <end position="129"/>
    </location>
</feature>
<keyword evidence="5 8" id="KW-0812">Transmembrane</keyword>
<accession>A0A3S0WUG4</accession>
<dbReference type="AlphaFoldDB" id="A0A3S0WUG4"/>
<dbReference type="InterPro" id="IPR050297">
    <property type="entry name" value="LipidA_mod_glycosyltrf_83"/>
</dbReference>
<protein>
    <recommendedName>
        <fullName evidence="9">Glycosyltransferase RgtA/B/C/D-like domain-containing protein</fullName>
    </recommendedName>
</protein>
<dbReference type="Pfam" id="PF13231">
    <property type="entry name" value="PMT_2"/>
    <property type="match status" value="1"/>
</dbReference>
<reference evidence="10 11" key="1">
    <citation type="submission" date="2018-12" db="EMBL/GenBank/DDBJ databases">
        <title>Dyella dinghuensis sp. nov. DHOA06 and Dyella choica sp. nov. 4M-K27, isolated from forest soil.</title>
        <authorList>
            <person name="Qiu L.-H."/>
            <person name="Gao Z.-H."/>
        </authorList>
    </citation>
    <scope>NUCLEOTIDE SEQUENCE [LARGE SCALE GENOMIC DNA]</scope>
    <source>
        <strain evidence="10 11">4M-K27</strain>
    </source>
</reference>
<comment type="caution">
    <text evidence="10">The sequence shown here is derived from an EMBL/GenBank/DDBJ whole genome shotgun (WGS) entry which is preliminary data.</text>
</comment>
<dbReference type="GO" id="GO:0005886">
    <property type="term" value="C:plasma membrane"/>
    <property type="evidence" value="ECO:0007669"/>
    <property type="project" value="UniProtKB-SubCell"/>
</dbReference>
<evidence type="ECO:0000259" key="9">
    <source>
        <dbReference type="Pfam" id="PF13231"/>
    </source>
</evidence>
<organism evidence="10 11">
    <name type="scientific">Dyella choica</name>
    <dbReference type="NCBI Taxonomy" id="1927959"/>
    <lineage>
        <taxon>Bacteria</taxon>
        <taxon>Pseudomonadati</taxon>
        <taxon>Pseudomonadota</taxon>
        <taxon>Gammaproteobacteria</taxon>
        <taxon>Lysobacterales</taxon>
        <taxon>Rhodanobacteraceae</taxon>
        <taxon>Dyella</taxon>
    </lineage>
</organism>
<feature type="transmembrane region" description="Helical" evidence="8">
    <location>
        <begin position="20"/>
        <end position="38"/>
    </location>
</feature>
<evidence type="ECO:0000256" key="2">
    <source>
        <dbReference type="ARBA" id="ARBA00022475"/>
    </source>
</evidence>
<dbReference type="InterPro" id="IPR038731">
    <property type="entry name" value="RgtA/B/C-like"/>
</dbReference>
<dbReference type="Proteomes" id="UP000274358">
    <property type="component" value="Unassembled WGS sequence"/>
</dbReference>
<feature type="transmembrane region" description="Helical" evidence="8">
    <location>
        <begin position="355"/>
        <end position="372"/>
    </location>
</feature>
<feature type="domain" description="Glycosyltransferase RgtA/B/C/D-like" evidence="9">
    <location>
        <begin position="89"/>
        <end position="241"/>
    </location>
</feature>
<evidence type="ECO:0000256" key="8">
    <source>
        <dbReference type="SAM" id="Phobius"/>
    </source>
</evidence>
<feature type="transmembrane region" description="Helical" evidence="8">
    <location>
        <begin position="191"/>
        <end position="216"/>
    </location>
</feature>
<sequence>MKSSQWNFQLMHKLIKNWRYLTVISMIFVIGAALRLHLPDIHRQLNVGDETTYNYAALDIVKYGTLTREIAGEMYRGEKPVEPSSWMSPGYPLFLAAVYKLGGTQSTVFALQIALSIGTLAMIYYLLILLELRKVAVVVAMAVAAVYPGFIYNIDRLLTEHVFVAFFLAYAIFMTRAVTRRHLVDLAFAGIFLVLAIHVRSHAAPFVAVSLALILANGKNHASKLRQCVAFLMPIGILMIPWWIRNLEDFHRFILLSEGGTGAKTWGDTPYFIDMSSTADKTLNEVLSVNRGADSGVFYRWHIFGFIQYMWGDVWDEWIVHPIKSLRPFLVLQIAVVVPTIMAIPLLVRRASLGVLFACSVPILFTLMNMPFHGLPRYVYPSLPFVFVVFGALVDRAVNHVQRARNQATENQGMKLVFAAGVRLDRMIRLSAVFVTTVMSLLVGYSVYVFSAHENTEMSHYRLARYMGVHELPSGEALMLETFSAKDFTVESARGRPCGPDICYQNNGAAPSILRLDVRQIATDQPVVTAVTIDSKGGYIFDYTTVYWTAKGIPPFSEDHVYRFPTSSWTTSKTIYIDSDVSSLLIVPYVFRRDSFSMSDIKVSKFAVKKNAKN</sequence>
<comment type="subcellular location">
    <subcellularLocation>
        <location evidence="1">Cell membrane</location>
        <topology evidence="1">Multi-pass membrane protein</topology>
    </subcellularLocation>
</comment>
<feature type="transmembrane region" description="Helical" evidence="8">
    <location>
        <begin position="161"/>
        <end position="179"/>
    </location>
</feature>
<feature type="transmembrane region" description="Helical" evidence="8">
    <location>
        <begin position="430"/>
        <end position="450"/>
    </location>
</feature>
<keyword evidence="11" id="KW-1185">Reference proteome</keyword>
<keyword evidence="7 8" id="KW-0472">Membrane</keyword>
<dbReference type="PANTHER" id="PTHR33908">
    <property type="entry name" value="MANNOSYLTRANSFERASE YKCB-RELATED"/>
    <property type="match status" value="1"/>
</dbReference>
<evidence type="ECO:0000256" key="7">
    <source>
        <dbReference type="ARBA" id="ARBA00023136"/>
    </source>
</evidence>
<feature type="transmembrane region" description="Helical" evidence="8">
    <location>
        <begin position="228"/>
        <end position="244"/>
    </location>
</feature>
<keyword evidence="3" id="KW-0328">Glycosyltransferase</keyword>
<gene>
    <name evidence="10" type="ORF">EKH80_15645</name>
</gene>
<dbReference type="GO" id="GO:0009103">
    <property type="term" value="P:lipopolysaccharide biosynthetic process"/>
    <property type="evidence" value="ECO:0007669"/>
    <property type="project" value="UniProtKB-ARBA"/>
</dbReference>
<dbReference type="EMBL" id="RYYV01000012">
    <property type="protein sequence ID" value="RUL73095.1"/>
    <property type="molecule type" value="Genomic_DNA"/>
</dbReference>